<organism evidence="2 3">
    <name type="scientific">Coniochaeta pulveracea</name>
    <dbReference type="NCBI Taxonomy" id="177199"/>
    <lineage>
        <taxon>Eukaryota</taxon>
        <taxon>Fungi</taxon>
        <taxon>Dikarya</taxon>
        <taxon>Ascomycota</taxon>
        <taxon>Pezizomycotina</taxon>
        <taxon>Sordariomycetes</taxon>
        <taxon>Sordariomycetidae</taxon>
        <taxon>Coniochaetales</taxon>
        <taxon>Coniochaetaceae</taxon>
        <taxon>Coniochaeta</taxon>
    </lineage>
</organism>
<feature type="compositionally biased region" description="Polar residues" evidence="1">
    <location>
        <begin position="303"/>
        <end position="316"/>
    </location>
</feature>
<comment type="caution">
    <text evidence="2">The sequence shown here is derived from an EMBL/GenBank/DDBJ whole genome shotgun (WGS) entry which is preliminary data.</text>
</comment>
<evidence type="ECO:0000256" key="1">
    <source>
        <dbReference type="SAM" id="MobiDB-lite"/>
    </source>
</evidence>
<keyword evidence="3" id="KW-1185">Reference proteome</keyword>
<gene>
    <name evidence="2" type="ORF">DL546_002759</name>
</gene>
<feature type="compositionally biased region" description="Polar residues" evidence="1">
    <location>
        <begin position="269"/>
        <end position="295"/>
    </location>
</feature>
<dbReference type="Proteomes" id="UP000275385">
    <property type="component" value="Unassembled WGS sequence"/>
</dbReference>
<dbReference type="STRING" id="177199.A0A420YBF7"/>
<dbReference type="EMBL" id="QVQW01000022">
    <property type="protein sequence ID" value="RKU45238.1"/>
    <property type="molecule type" value="Genomic_DNA"/>
</dbReference>
<evidence type="ECO:0000313" key="2">
    <source>
        <dbReference type="EMBL" id="RKU45238.1"/>
    </source>
</evidence>
<evidence type="ECO:0008006" key="4">
    <source>
        <dbReference type="Google" id="ProtNLM"/>
    </source>
</evidence>
<dbReference type="OrthoDB" id="4772680at2759"/>
<feature type="compositionally biased region" description="Low complexity" evidence="1">
    <location>
        <begin position="323"/>
        <end position="374"/>
    </location>
</feature>
<reference evidence="2 3" key="1">
    <citation type="submission" date="2018-08" db="EMBL/GenBank/DDBJ databases">
        <title>Draft genome of the lignicolous fungus Coniochaeta pulveracea.</title>
        <authorList>
            <person name="Borstlap C.J."/>
            <person name="De Witt R.N."/>
            <person name="Botha A."/>
            <person name="Volschenk H."/>
        </authorList>
    </citation>
    <scope>NUCLEOTIDE SEQUENCE [LARGE SCALE GENOMIC DNA]</scope>
    <source>
        <strain evidence="2 3">CAB683</strain>
    </source>
</reference>
<evidence type="ECO:0000313" key="3">
    <source>
        <dbReference type="Proteomes" id="UP000275385"/>
    </source>
</evidence>
<dbReference type="AlphaFoldDB" id="A0A420YBF7"/>
<feature type="compositionally biased region" description="Basic and acidic residues" evidence="1">
    <location>
        <begin position="408"/>
        <end position="417"/>
    </location>
</feature>
<feature type="region of interest" description="Disordered" evidence="1">
    <location>
        <begin position="269"/>
        <end position="417"/>
    </location>
</feature>
<protein>
    <recommendedName>
        <fullName evidence="4">Extracellular membrane protein CFEM domain-containing protein</fullName>
    </recommendedName>
</protein>
<accession>A0A420YBF7</accession>
<sequence>MTSPHRAISHTSLESSIPLNKIPSPAFLLVVFLRDTPSFALLFCVPFLSFRGHRSFTARNISLFGTLLRLLTLHISGCDTLETTTTLVLCPVIFHPLGSSKRTACVLPTYHPYLRSPPILVPQLHLALTRLRPYQYQPTTMIFSRGAQAALAIVSTFALTQAKSSNVEVKFDKCVTGCVDSAGCASNDVKCMCTSARDDSLLDIVAQCLYFHCIPELKKFDSSFMDIIVNGCKEFGKAIPQDDIDSAEATAELFVQKLAAGGTPLVESTSAAASTTVKKPSSTSAKALTTMTTSPTKKEDSTTAKPTSTLSSEAAQTTETDDGTSNTTTSSTQEIVAPTTTESTPQSTTLVMATGSPTKSAAAASTTAAQSASTKCDSSDPFGNPCPDSAAEQQKTRAEEDEENLLQRNDHNLEDYM</sequence>
<proteinExistence type="predicted"/>
<name>A0A420YBF7_9PEZI</name>